<dbReference type="AlphaFoldDB" id="A0A8K0J2P6"/>
<dbReference type="Proteomes" id="UP000811619">
    <property type="component" value="Unassembled WGS sequence"/>
</dbReference>
<dbReference type="EMBL" id="SRPY01000701">
    <property type="protein sequence ID" value="KAG5918951.1"/>
    <property type="molecule type" value="Genomic_DNA"/>
</dbReference>
<proteinExistence type="predicted"/>
<gene>
    <name evidence="2" type="ORF">E4U42_006694</name>
</gene>
<name>A0A8K0J2P6_9HYPO</name>
<evidence type="ECO:0000313" key="3">
    <source>
        <dbReference type="Proteomes" id="UP000811619"/>
    </source>
</evidence>
<feature type="region of interest" description="Disordered" evidence="1">
    <location>
        <begin position="43"/>
        <end position="66"/>
    </location>
</feature>
<feature type="region of interest" description="Disordered" evidence="1">
    <location>
        <begin position="426"/>
        <end position="452"/>
    </location>
</feature>
<dbReference type="GO" id="GO:0070124">
    <property type="term" value="P:mitochondrial translational initiation"/>
    <property type="evidence" value="ECO:0007669"/>
    <property type="project" value="TreeGrafter"/>
</dbReference>
<dbReference type="Pfam" id="PF11709">
    <property type="entry name" value="Mit_ribos_Mrp51"/>
    <property type="match status" value="1"/>
</dbReference>
<dbReference type="GO" id="GO:0003735">
    <property type="term" value="F:structural constituent of ribosome"/>
    <property type="evidence" value="ECO:0007669"/>
    <property type="project" value="TreeGrafter"/>
</dbReference>
<dbReference type="OrthoDB" id="3913595at2759"/>
<protein>
    <submittedName>
        <fullName evidence="2">Uncharacterized protein</fullName>
    </submittedName>
</protein>
<feature type="compositionally biased region" description="Polar residues" evidence="1">
    <location>
        <begin position="443"/>
        <end position="452"/>
    </location>
</feature>
<sequence>MRGHLQLSPGGALLRSSRMFSVPKPLPEPPSWDLHIGDHKSSTMTRHYPQHQSITTPLSSREKGDWGLKRPLPLKSTLATSTPLIRVKQVDSVENVTDFASAADHSLSLEKFQELRVALSFPRGKAKLETDEEKPSMWPKSVFEEELDYTDYHPSRDGKTRWKFHGPWLARMHEGDFVKYLNKTVRPKRARFRQYLMMHLAKEMTTAQNKVALDSGEPLPPKVEIRDITAERFREYVKFLRADRIILYELISKFLHLAPLGSPFKIDKAECFTTNVFAKTGPPPTHPSAGISYLRTSSYMENHPLYGPQDRRTPALARVVYPRIGQYKAKLGVGGFVADVPSGDNEFNIRYARGKAQTNKLLKGIGHLDTSTYGGAKAYIDPYTATVDPSGKIILELRETKAEARVIARESKGLTEIYHSGHTSRYAYEKAAQAEDQEHDQTADSSHGQNTE</sequence>
<accession>A0A8K0J2P6</accession>
<dbReference type="PANTHER" id="PTHR28058">
    <property type="entry name" value="37S RIBOSOMAL PROTEIN MRP51, MITOCHONDRIAL"/>
    <property type="match status" value="1"/>
</dbReference>
<reference evidence="2" key="1">
    <citation type="journal article" date="2020" name="bioRxiv">
        <title>Whole genome comparisons of ergot fungi reveals the divergence and evolution of species within the genus Claviceps are the result of varying mechanisms driving genome evolution and host range expansion.</title>
        <authorList>
            <person name="Wyka S.A."/>
            <person name="Mondo S.J."/>
            <person name="Liu M."/>
            <person name="Dettman J."/>
            <person name="Nalam V."/>
            <person name="Broders K.D."/>
        </authorList>
    </citation>
    <scope>NUCLEOTIDE SEQUENCE</scope>
    <source>
        <strain evidence="2">CCC 489</strain>
    </source>
</reference>
<organism evidence="2 3">
    <name type="scientific">Claviceps africana</name>
    <dbReference type="NCBI Taxonomy" id="83212"/>
    <lineage>
        <taxon>Eukaryota</taxon>
        <taxon>Fungi</taxon>
        <taxon>Dikarya</taxon>
        <taxon>Ascomycota</taxon>
        <taxon>Pezizomycotina</taxon>
        <taxon>Sordariomycetes</taxon>
        <taxon>Hypocreomycetidae</taxon>
        <taxon>Hypocreales</taxon>
        <taxon>Clavicipitaceae</taxon>
        <taxon>Claviceps</taxon>
    </lineage>
</organism>
<dbReference type="PANTHER" id="PTHR28058:SF1">
    <property type="entry name" value="SMALL RIBOSOMAL SUBUNIT PROTEIN BS1M"/>
    <property type="match status" value="1"/>
</dbReference>
<dbReference type="InterPro" id="IPR016712">
    <property type="entry name" value="Rbsml_bS1m-like"/>
</dbReference>
<comment type="caution">
    <text evidence="2">The sequence shown here is derived from an EMBL/GenBank/DDBJ whole genome shotgun (WGS) entry which is preliminary data.</text>
</comment>
<evidence type="ECO:0000256" key="1">
    <source>
        <dbReference type="SAM" id="MobiDB-lite"/>
    </source>
</evidence>
<keyword evidence="3" id="KW-1185">Reference proteome</keyword>
<feature type="compositionally biased region" description="Polar residues" evidence="1">
    <location>
        <begin position="43"/>
        <end position="59"/>
    </location>
</feature>
<evidence type="ECO:0000313" key="2">
    <source>
        <dbReference type="EMBL" id="KAG5918951.1"/>
    </source>
</evidence>
<dbReference type="GO" id="GO:0005763">
    <property type="term" value="C:mitochondrial small ribosomal subunit"/>
    <property type="evidence" value="ECO:0007669"/>
    <property type="project" value="TreeGrafter"/>
</dbReference>